<evidence type="ECO:0000313" key="2">
    <source>
        <dbReference type="EMBL" id="CAF4462594.1"/>
    </source>
</evidence>
<dbReference type="EMBL" id="CAJNOK010059812">
    <property type="protein sequence ID" value="CAF1633624.1"/>
    <property type="molecule type" value="Genomic_DNA"/>
</dbReference>
<dbReference type="Proteomes" id="UP000677228">
    <property type="component" value="Unassembled WGS sequence"/>
</dbReference>
<evidence type="ECO:0000313" key="3">
    <source>
        <dbReference type="Proteomes" id="UP000682733"/>
    </source>
</evidence>
<reference evidence="2" key="1">
    <citation type="submission" date="2021-02" db="EMBL/GenBank/DDBJ databases">
        <authorList>
            <person name="Nowell W R."/>
        </authorList>
    </citation>
    <scope>NUCLEOTIDE SEQUENCE</scope>
</reference>
<proteinExistence type="predicted"/>
<protein>
    <submittedName>
        <fullName evidence="2">Uncharacterized protein</fullName>
    </submittedName>
</protein>
<organism evidence="2 3">
    <name type="scientific">Didymodactylos carnosus</name>
    <dbReference type="NCBI Taxonomy" id="1234261"/>
    <lineage>
        <taxon>Eukaryota</taxon>
        <taxon>Metazoa</taxon>
        <taxon>Spiralia</taxon>
        <taxon>Gnathifera</taxon>
        <taxon>Rotifera</taxon>
        <taxon>Eurotatoria</taxon>
        <taxon>Bdelloidea</taxon>
        <taxon>Philodinida</taxon>
        <taxon>Philodinidae</taxon>
        <taxon>Didymodactylos</taxon>
    </lineage>
</organism>
<accession>A0A8S2WWI6</accession>
<dbReference type="AlphaFoldDB" id="A0A8S2WWI6"/>
<dbReference type="Proteomes" id="UP000682733">
    <property type="component" value="Unassembled WGS sequence"/>
</dbReference>
<evidence type="ECO:0000313" key="1">
    <source>
        <dbReference type="EMBL" id="CAF1633624.1"/>
    </source>
</evidence>
<feature type="non-terminal residue" evidence="2">
    <location>
        <position position="1"/>
    </location>
</feature>
<dbReference type="EMBL" id="CAJOBA010085750">
    <property type="protein sequence ID" value="CAF4462594.1"/>
    <property type="molecule type" value="Genomic_DNA"/>
</dbReference>
<gene>
    <name evidence="1" type="ORF">OVA965_LOCUS43880</name>
    <name evidence="2" type="ORF">TMI583_LOCUS46329</name>
</gene>
<sequence length="245" mass="28800">MGQTVLSRSVRADEYQTKKLWHRLRITNLSPSIFTLLLSIFKNSFDENDNKQRRITTADVASILSKDVFKFINKLLVGDVGLTEMLNLKTTFSNNSIDIKNEVIKLYLSQSGDSKNLRRQIEKIYEWLQIYQYFSFISTIIDCIKSFEIIDDNNQSITQLKNLSNIDDKRIKHISESYETSKIIFNGLDNKHLQLIKVTLECHSLIQMFKKADLYSRKGRLKFRELRDNLTTQFQLQEKFNLILN</sequence>
<comment type="caution">
    <text evidence="2">The sequence shown here is derived from an EMBL/GenBank/DDBJ whole genome shotgun (WGS) entry which is preliminary data.</text>
</comment>
<name>A0A8S2WWI6_9BILA</name>